<gene>
    <name evidence="2" type="ORF">BN2614_LOCUS1</name>
</gene>
<keyword evidence="3" id="KW-1185">Reference proteome</keyword>
<evidence type="ECO:0000313" key="3">
    <source>
        <dbReference type="Proteomes" id="UP000269945"/>
    </source>
</evidence>
<dbReference type="AlphaFoldDB" id="A0A9X9PXA1"/>
<feature type="region of interest" description="Disordered" evidence="1">
    <location>
        <begin position="1"/>
        <end position="28"/>
    </location>
</feature>
<feature type="compositionally biased region" description="Polar residues" evidence="1">
    <location>
        <begin position="11"/>
        <end position="24"/>
    </location>
</feature>
<accession>A0A9X9PXA1</accession>
<evidence type="ECO:0000313" key="2">
    <source>
        <dbReference type="EMBL" id="VCW73030.1"/>
    </source>
</evidence>
<organism evidence="2 3">
    <name type="scientific">Gulo gulo</name>
    <name type="common">Wolverine</name>
    <name type="synonym">Gluton</name>
    <dbReference type="NCBI Taxonomy" id="48420"/>
    <lineage>
        <taxon>Eukaryota</taxon>
        <taxon>Metazoa</taxon>
        <taxon>Chordata</taxon>
        <taxon>Craniata</taxon>
        <taxon>Vertebrata</taxon>
        <taxon>Euteleostomi</taxon>
        <taxon>Mammalia</taxon>
        <taxon>Eutheria</taxon>
        <taxon>Laurasiatheria</taxon>
        <taxon>Carnivora</taxon>
        <taxon>Caniformia</taxon>
        <taxon>Musteloidea</taxon>
        <taxon>Mustelidae</taxon>
        <taxon>Guloninae</taxon>
        <taxon>Gulo</taxon>
    </lineage>
</organism>
<dbReference type="Proteomes" id="UP000269945">
    <property type="component" value="Unassembled WGS sequence"/>
</dbReference>
<protein>
    <submittedName>
        <fullName evidence="2">Uncharacterized protein</fullName>
    </submittedName>
</protein>
<sequence length="55" mass="6112">MRKNAHLQDTPLASGSCVQNQPQGPASPGLLRVIQSRLWSRMTLHPHPRDAVQKT</sequence>
<reference evidence="2 3" key="1">
    <citation type="submission" date="2018-10" db="EMBL/GenBank/DDBJ databases">
        <authorList>
            <person name="Ekblom R."/>
            <person name="Jareborg N."/>
        </authorList>
    </citation>
    <scope>NUCLEOTIDE SEQUENCE [LARGE SCALE GENOMIC DNA]</scope>
    <source>
        <tissue evidence="2">Muscle</tissue>
    </source>
</reference>
<evidence type="ECO:0000256" key="1">
    <source>
        <dbReference type="SAM" id="MobiDB-lite"/>
    </source>
</evidence>
<comment type="caution">
    <text evidence="2">The sequence shown here is derived from an EMBL/GenBank/DDBJ whole genome shotgun (WGS) entry which is preliminary data.</text>
</comment>
<dbReference type="EMBL" id="CYRY02006680">
    <property type="protein sequence ID" value="VCW73030.1"/>
    <property type="molecule type" value="Genomic_DNA"/>
</dbReference>
<name>A0A9X9PXA1_GULGU</name>
<proteinExistence type="predicted"/>